<dbReference type="SMR" id="A0A015KQB8"/>
<accession>A0A015KQB8</accession>
<dbReference type="SUPFAM" id="SSF56112">
    <property type="entry name" value="Protein kinase-like (PK-like)"/>
    <property type="match status" value="2"/>
</dbReference>
<dbReference type="PROSITE" id="PS00107">
    <property type="entry name" value="PROTEIN_KINASE_ATP"/>
    <property type="match status" value="1"/>
</dbReference>
<evidence type="ECO:0000313" key="3">
    <source>
        <dbReference type="EMBL" id="EXX61996.1"/>
    </source>
</evidence>
<keyword evidence="3" id="KW-0418">Kinase</keyword>
<keyword evidence="4" id="KW-1185">Reference proteome</keyword>
<comment type="caution">
    <text evidence="3">The sequence shown here is derived from an EMBL/GenBank/DDBJ whole genome shotgun (WGS) entry which is preliminary data.</text>
</comment>
<reference evidence="3 4" key="1">
    <citation type="submission" date="2014-02" db="EMBL/GenBank/DDBJ databases">
        <title>Single nucleus genome sequencing reveals high similarity among nuclei of an endomycorrhizal fungus.</title>
        <authorList>
            <person name="Lin K."/>
            <person name="Geurts R."/>
            <person name="Zhang Z."/>
            <person name="Limpens E."/>
            <person name="Saunders D.G."/>
            <person name="Mu D."/>
            <person name="Pang E."/>
            <person name="Cao H."/>
            <person name="Cha H."/>
            <person name="Lin T."/>
            <person name="Zhou Q."/>
            <person name="Shang Y."/>
            <person name="Li Y."/>
            <person name="Ivanov S."/>
            <person name="Sharma T."/>
            <person name="Velzen R.V."/>
            <person name="Ruijter N.D."/>
            <person name="Aanen D.K."/>
            <person name="Win J."/>
            <person name="Kamoun S."/>
            <person name="Bisseling T."/>
            <person name="Huang S."/>
        </authorList>
    </citation>
    <scope>NUCLEOTIDE SEQUENCE [LARGE SCALE GENOMIC DNA]</scope>
    <source>
        <strain evidence="4">DAOM197198w</strain>
    </source>
</reference>
<protein>
    <submittedName>
        <fullName evidence="3">Polo kinase CDC5</fullName>
    </submittedName>
</protein>
<dbReference type="InterPro" id="IPR000719">
    <property type="entry name" value="Prot_kinase_dom"/>
</dbReference>
<evidence type="ECO:0000256" key="1">
    <source>
        <dbReference type="PROSITE-ProRule" id="PRU10141"/>
    </source>
</evidence>
<dbReference type="GO" id="GO:0004674">
    <property type="term" value="F:protein serine/threonine kinase activity"/>
    <property type="evidence" value="ECO:0007669"/>
    <property type="project" value="TreeGrafter"/>
</dbReference>
<dbReference type="PANTHER" id="PTHR44329:SF6">
    <property type="entry name" value="RECEPTOR-INTERACTING SERINE_THREONINE-PROTEIN KINASE 1"/>
    <property type="match status" value="1"/>
</dbReference>
<organism evidence="3 4">
    <name type="scientific">Rhizophagus irregularis (strain DAOM 197198w)</name>
    <name type="common">Glomus intraradices</name>
    <dbReference type="NCBI Taxonomy" id="1432141"/>
    <lineage>
        <taxon>Eukaryota</taxon>
        <taxon>Fungi</taxon>
        <taxon>Fungi incertae sedis</taxon>
        <taxon>Mucoromycota</taxon>
        <taxon>Glomeromycotina</taxon>
        <taxon>Glomeromycetes</taxon>
        <taxon>Glomerales</taxon>
        <taxon>Glomeraceae</taxon>
        <taxon>Rhizophagus</taxon>
    </lineage>
</organism>
<keyword evidence="1" id="KW-0067">ATP-binding</keyword>
<dbReference type="Gene3D" id="1.10.510.10">
    <property type="entry name" value="Transferase(Phosphotransferase) domain 1"/>
    <property type="match status" value="2"/>
</dbReference>
<dbReference type="Proteomes" id="UP000022910">
    <property type="component" value="Unassembled WGS sequence"/>
</dbReference>
<dbReference type="HOGENOM" id="CLU_000288_7_0_1"/>
<keyword evidence="3" id="KW-0808">Transferase</keyword>
<dbReference type="InterPro" id="IPR017441">
    <property type="entry name" value="Protein_kinase_ATP_BS"/>
</dbReference>
<evidence type="ECO:0000313" key="4">
    <source>
        <dbReference type="Proteomes" id="UP000022910"/>
    </source>
</evidence>
<dbReference type="InterPro" id="IPR011009">
    <property type="entry name" value="Kinase-like_dom_sf"/>
</dbReference>
<evidence type="ECO:0000259" key="2">
    <source>
        <dbReference type="PROSITE" id="PS50011"/>
    </source>
</evidence>
<feature type="domain" description="Protein kinase" evidence="2">
    <location>
        <begin position="398"/>
        <end position="668"/>
    </location>
</feature>
<dbReference type="STRING" id="1432141.A0A015KQB8"/>
<gene>
    <name evidence="3" type="ORF">RirG_165980</name>
</gene>
<dbReference type="PROSITE" id="PS50011">
    <property type="entry name" value="PROTEIN_KINASE_DOM"/>
    <property type="match status" value="2"/>
</dbReference>
<dbReference type="AlphaFoldDB" id="A0A015KQB8"/>
<dbReference type="GO" id="GO:0005524">
    <property type="term" value="F:ATP binding"/>
    <property type="evidence" value="ECO:0007669"/>
    <property type="project" value="UniProtKB-UniRule"/>
</dbReference>
<dbReference type="InterPro" id="IPR001245">
    <property type="entry name" value="Ser-Thr/Tyr_kinase_cat_dom"/>
</dbReference>
<dbReference type="EMBL" id="JEMT01024931">
    <property type="protein sequence ID" value="EXX61996.1"/>
    <property type="molecule type" value="Genomic_DNA"/>
</dbReference>
<proteinExistence type="predicted"/>
<dbReference type="OrthoDB" id="2423522at2759"/>
<name>A0A015KQB8_RHIIW</name>
<dbReference type="PRINTS" id="PR00109">
    <property type="entry name" value="TYRKINASE"/>
</dbReference>
<feature type="domain" description="Protein kinase" evidence="2">
    <location>
        <begin position="25"/>
        <end position="289"/>
    </location>
</feature>
<dbReference type="Pfam" id="PF07714">
    <property type="entry name" value="PK_Tyr_Ser-Thr"/>
    <property type="match status" value="1"/>
</dbReference>
<keyword evidence="1" id="KW-0547">Nucleotide-binding</keyword>
<feature type="binding site" evidence="1">
    <location>
        <position position="53"/>
    </location>
    <ligand>
        <name>ATP</name>
        <dbReference type="ChEBI" id="CHEBI:30616"/>
    </ligand>
</feature>
<sequence length="736" mass="85897">MINENWYQTAIEDYGIKEILYEELSEEKEKIGSGGFGKIYKTKCNSLGTVAIKEITIDIEVDIKRFIKELKLHSQIKHERIILFHGISRDEHKGHYLVLEYAKQGNLREFITKRFKEGEFKWAERKRLAIQIAEGLRYLHNEKNIIHRDLHTKNILIDDGNVKISDFGLSKNLDSTTISTDNRAFGVIPFVDPQKLNNKNFVLDKKSDIYSLGMVLWEISSCRTPFIREDYKLLSYRIICEGLRERPITGTPIEYKQIYVDCWELDPDSRPLVVEVLSRLESMSLEPVFEGDDEYPTYYPPSSPENTSGFNPSMASYIIPDGPTNPTTSSTNTVCNKCGKQLMNHDRCCECVLHALQEDFSNWTSEDEDLDKLIKVSQINAAVKNHDEYFEWIDYSQFKNKKWIIQGSYCDIYTATWTDGIRKRWDKQSQQWERTKDSQIILRKFRFKSTIKNLNLHLEIKSAIRCYGFTRDSKFYYMVLEYANGGNLRQYIRKIFPFSWTKRLTLLKKIVKSLSHIHEANYIHRDLYPGNILIQENNWEGSNLEVYISELDSCANLSTKIEQQQYGNLPYVAPEVILGNGNSTSIKSDIYSLGIIMWELASGDEPYSDYDEIDDKDKLIRDIKNEVRPNNIIGIPECYHELMQKCLDPDSKKRPTTQDLLDELENFTTTSLKKQFDNVDQELRDQPLGTRPKQLKDNNVITKSSINVKESYAGEIRFRFTNKQLKQLQFYNVPEP</sequence>
<dbReference type="Pfam" id="PF00069">
    <property type="entry name" value="Pkinase"/>
    <property type="match status" value="1"/>
</dbReference>
<dbReference type="InterPro" id="IPR051681">
    <property type="entry name" value="Ser/Thr_Kinases-Pseudokinases"/>
</dbReference>
<dbReference type="PANTHER" id="PTHR44329">
    <property type="entry name" value="SERINE/THREONINE-PROTEIN KINASE TNNI3K-RELATED"/>
    <property type="match status" value="1"/>
</dbReference>